<dbReference type="Proteomes" id="UP001254608">
    <property type="component" value="Unassembled WGS sequence"/>
</dbReference>
<organism evidence="2 3">
    <name type="scientific">Banduia mediterranea</name>
    <dbReference type="NCBI Taxonomy" id="3075609"/>
    <lineage>
        <taxon>Bacteria</taxon>
        <taxon>Pseudomonadati</taxon>
        <taxon>Pseudomonadota</taxon>
        <taxon>Gammaproteobacteria</taxon>
        <taxon>Nevskiales</taxon>
        <taxon>Algiphilaceae</taxon>
        <taxon>Banduia</taxon>
    </lineage>
</organism>
<evidence type="ECO:0000313" key="2">
    <source>
        <dbReference type="EMBL" id="MDT0496498.1"/>
    </source>
</evidence>
<evidence type="ECO:0000256" key="1">
    <source>
        <dbReference type="SAM" id="MobiDB-lite"/>
    </source>
</evidence>
<protein>
    <recommendedName>
        <fullName evidence="4">Gag protein</fullName>
    </recommendedName>
</protein>
<comment type="caution">
    <text evidence="2">The sequence shown here is derived from an EMBL/GenBank/DDBJ whole genome shotgun (WGS) entry which is preliminary data.</text>
</comment>
<dbReference type="RefSeq" id="WP_311363890.1">
    <property type="nucleotide sequence ID" value="NZ_JAVRIC010000004.1"/>
</dbReference>
<name>A0ABU2WG58_9GAMM</name>
<dbReference type="EMBL" id="JAVRIC010000004">
    <property type="protein sequence ID" value="MDT0496498.1"/>
    <property type="molecule type" value="Genomic_DNA"/>
</dbReference>
<gene>
    <name evidence="2" type="ORF">RM530_03845</name>
</gene>
<reference evidence="2 3" key="1">
    <citation type="submission" date="2023-09" db="EMBL/GenBank/DDBJ databases">
        <authorList>
            <person name="Rey-Velasco X."/>
        </authorList>
    </citation>
    <scope>NUCLEOTIDE SEQUENCE [LARGE SCALE GENOMIC DNA]</scope>
    <source>
        <strain evidence="2 3">W345</strain>
    </source>
</reference>
<feature type="region of interest" description="Disordered" evidence="1">
    <location>
        <begin position="169"/>
        <end position="192"/>
    </location>
</feature>
<sequence>MTTCICPTCGTYGPLPVFSADPVARQYQAQLAKVPAGLGPLVMEYMGLFMPRKRALTWPRALRLLQELSAAIHAQSIEYRGHTYPAPPESWSRALRQMLDHIDRLTLPMESHGYLVRILVGLHERSEDRAERDRDAELRAGQRRDSGPNVMIGVARQVIAERNVMMTKAGKPPLNKDQEARIWRDHGVEPPV</sequence>
<evidence type="ECO:0008006" key="4">
    <source>
        <dbReference type="Google" id="ProtNLM"/>
    </source>
</evidence>
<proteinExistence type="predicted"/>
<accession>A0ABU2WG58</accession>
<feature type="compositionally biased region" description="Basic and acidic residues" evidence="1">
    <location>
        <begin position="174"/>
        <end position="192"/>
    </location>
</feature>
<keyword evidence="3" id="KW-1185">Reference proteome</keyword>
<evidence type="ECO:0000313" key="3">
    <source>
        <dbReference type="Proteomes" id="UP001254608"/>
    </source>
</evidence>